<dbReference type="Proteomes" id="UP000613580">
    <property type="component" value="Unassembled WGS sequence"/>
</dbReference>
<dbReference type="GO" id="GO:0016787">
    <property type="term" value="F:hydrolase activity"/>
    <property type="evidence" value="ECO:0007669"/>
    <property type="project" value="UniProtKB-KW"/>
</dbReference>
<dbReference type="GO" id="GO:0000981">
    <property type="term" value="F:DNA-binding transcription factor activity, RNA polymerase II-specific"/>
    <property type="evidence" value="ECO:0007669"/>
    <property type="project" value="InterPro"/>
</dbReference>
<reference evidence="3" key="1">
    <citation type="submission" date="2020-05" db="EMBL/GenBank/DDBJ databases">
        <title>Mycena genomes resolve the evolution of fungal bioluminescence.</title>
        <authorList>
            <person name="Tsai I.J."/>
        </authorList>
    </citation>
    <scope>NUCLEOTIDE SEQUENCE</scope>
    <source>
        <strain evidence="3">110903Hualien_Pintung</strain>
    </source>
</reference>
<name>A0A8H6T934_MYCCL</name>
<dbReference type="Pfam" id="PF00172">
    <property type="entry name" value="Zn_clus"/>
    <property type="match status" value="1"/>
</dbReference>
<dbReference type="OrthoDB" id="2260578at2759"/>
<evidence type="ECO:0000313" key="3">
    <source>
        <dbReference type="EMBL" id="KAF7314143.1"/>
    </source>
</evidence>
<dbReference type="SMART" id="SM00066">
    <property type="entry name" value="GAL4"/>
    <property type="match status" value="1"/>
</dbReference>
<dbReference type="AlphaFoldDB" id="A0A8H6T934"/>
<accession>A0A8H6T934</accession>
<evidence type="ECO:0000256" key="1">
    <source>
        <dbReference type="SAM" id="MobiDB-lite"/>
    </source>
</evidence>
<organism evidence="3 4">
    <name type="scientific">Mycena chlorophos</name>
    <name type="common">Agaric fungus</name>
    <name type="synonym">Agaricus chlorophos</name>
    <dbReference type="NCBI Taxonomy" id="658473"/>
    <lineage>
        <taxon>Eukaryota</taxon>
        <taxon>Fungi</taxon>
        <taxon>Dikarya</taxon>
        <taxon>Basidiomycota</taxon>
        <taxon>Agaricomycotina</taxon>
        <taxon>Agaricomycetes</taxon>
        <taxon>Agaricomycetidae</taxon>
        <taxon>Agaricales</taxon>
        <taxon>Marasmiineae</taxon>
        <taxon>Mycenaceae</taxon>
        <taxon>Mycena</taxon>
    </lineage>
</organism>
<dbReference type="PROSITE" id="PS50048">
    <property type="entry name" value="ZN2_CY6_FUNGAL_2"/>
    <property type="match status" value="1"/>
</dbReference>
<dbReference type="InterPro" id="IPR001138">
    <property type="entry name" value="Zn2Cys6_DnaBD"/>
</dbReference>
<evidence type="ECO:0000259" key="2">
    <source>
        <dbReference type="PROSITE" id="PS50048"/>
    </source>
</evidence>
<protein>
    <submittedName>
        <fullName evidence="3">Glycoside hydrolase family 31 protein</fullName>
    </submittedName>
</protein>
<gene>
    <name evidence="3" type="ORF">HMN09_00573500</name>
</gene>
<dbReference type="PROSITE" id="PS00463">
    <property type="entry name" value="ZN2_CY6_FUNGAL_1"/>
    <property type="match status" value="1"/>
</dbReference>
<keyword evidence="3" id="KW-0378">Hydrolase</keyword>
<dbReference type="GO" id="GO:0008270">
    <property type="term" value="F:zinc ion binding"/>
    <property type="evidence" value="ECO:0007669"/>
    <property type="project" value="InterPro"/>
</dbReference>
<keyword evidence="4" id="KW-1185">Reference proteome</keyword>
<comment type="caution">
    <text evidence="3">The sequence shown here is derived from an EMBL/GenBank/DDBJ whole genome shotgun (WGS) entry which is preliminary data.</text>
</comment>
<dbReference type="EMBL" id="JACAZE010000006">
    <property type="protein sequence ID" value="KAF7314143.1"/>
    <property type="molecule type" value="Genomic_DNA"/>
</dbReference>
<evidence type="ECO:0000313" key="4">
    <source>
        <dbReference type="Proteomes" id="UP000613580"/>
    </source>
</evidence>
<proteinExistence type="predicted"/>
<dbReference type="CDD" id="cd00067">
    <property type="entry name" value="GAL4"/>
    <property type="match status" value="1"/>
</dbReference>
<dbReference type="InterPro" id="IPR036864">
    <property type="entry name" value="Zn2-C6_fun-type_DNA-bd_sf"/>
</dbReference>
<feature type="compositionally biased region" description="Polar residues" evidence="1">
    <location>
        <begin position="146"/>
        <end position="156"/>
    </location>
</feature>
<dbReference type="Gene3D" id="4.10.240.10">
    <property type="entry name" value="Zn(2)-C6 fungal-type DNA-binding domain"/>
    <property type="match status" value="1"/>
</dbReference>
<dbReference type="SUPFAM" id="SSF57701">
    <property type="entry name" value="Zn2/Cys6 DNA-binding domain"/>
    <property type="match status" value="1"/>
</dbReference>
<feature type="region of interest" description="Disordered" evidence="1">
    <location>
        <begin position="112"/>
        <end position="156"/>
    </location>
</feature>
<feature type="domain" description="Zn(2)-C6 fungal-type" evidence="2">
    <location>
        <begin position="47"/>
        <end position="81"/>
    </location>
</feature>
<feature type="region of interest" description="Disordered" evidence="1">
    <location>
        <begin position="169"/>
        <end position="231"/>
    </location>
</feature>
<sequence>MGLKRDKRRNLTTCARRSVRRQSNCVASPRCAYKNPANGRVWRTVTPCSNCRQQKIKCVTSEHPPVNPCSRCQRKGLRCEYPVPAHLEHEYISTNSSAASTFDQRYPSHALDVHPSQHHYSNPSPGAVPSLPYTGPPQGNPRPRYSGTNAYPNLQLTQPDYAYPQAYRLDDSRYYPPGPPSTFPGPEYSRIATGDADSPDGSQRDWNFAYPGPPPHGYSSQSASGGARYGG</sequence>